<dbReference type="PANTHER" id="PTHR46409">
    <property type="entry name" value="HTH PSQ-TYPE DOMAIN-CONTAINING PROTEIN"/>
    <property type="match status" value="1"/>
</dbReference>
<reference evidence="1 2" key="1">
    <citation type="journal article" date="2019" name="Sci. Rep.">
        <title>Orb-weaving spider Araneus ventricosus genome elucidates the spidroin gene catalogue.</title>
        <authorList>
            <person name="Kono N."/>
            <person name="Nakamura H."/>
            <person name="Ohtoshi R."/>
            <person name="Moran D.A.P."/>
            <person name="Shinohara A."/>
            <person name="Yoshida Y."/>
            <person name="Fujiwara M."/>
            <person name="Mori M."/>
            <person name="Tomita M."/>
            <person name="Arakawa K."/>
        </authorList>
    </citation>
    <scope>NUCLEOTIDE SEQUENCE [LARGE SCALE GENOMIC DNA]</scope>
</reference>
<dbReference type="PANTHER" id="PTHR46409:SF1">
    <property type="entry name" value="HTH PSQ-TYPE DOMAIN-CONTAINING PROTEIN"/>
    <property type="match status" value="1"/>
</dbReference>
<name>A0A4Y2X1X7_ARAVE</name>
<protein>
    <submittedName>
        <fullName evidence="1">Uncharacterized protein</fullName>
    </submittedName>
</protein>
<proteinExistence type="predicted"/>
<organism evidence="1 2">
    <name type="scientific">Araneus ventricosus</name>
    <name type="common">Orbweaver spider</name>
    <name type="synonym">Epeira ventricosa</name>
    <dbReference type="NCBI Taxonomy" id="182803"/>
    <lineage>
        <taxon>Eukaryota</taxon>
        <taxon>Metazoa</taxon>
        <taxon>Ecdysozoa</taxon>
        <taxon>Arthropoda</taxon>
        <taxon>Chelicerata</taxon>
        <taxon>Arachnida</taxon>
        <taxon>Araneae</taxon>
        <taxon>Araneomorphae</taxon>
        <taxon>Entelegynae</taxon>
        <taxon>Araneoidea</taxon>
        <taxon>Araneidae</taxon>
        <taxon>Araneus</taxon>
    </lineage>
</organism>
<dbReference type="OrthoDB" id="8038552at2759"/>
<accession>A0A4Y2X1X7</accession>
<dbReference type="EMBL" id="BGPR01068066">
    <property type="protein sequence ID" value="GBO42107.1"/>
    <property type="molecule type" value="Genomic_DNA"/>
</dbReference>
<dbReference type="AlphaFoldDB" id="A0A4Y2X1X7"/>
<gene>
    <name evidence="1" type="ORF">AVEN_150875_1</name>
</gene>
<comment type="caution">
    <text evidence="1">The sequence shown here is derived from an EMBL/GenBank/DDBJ whole genome shotgun (WGS) entry which is preliminary data.</text>
</comment>
<evidence type="ECO:0000313" key="2">
    <source>
        <dbReference type="Proteomes" id="UP000499080"/>
    </source>
</evidence>
<keyword evidence="2" id="KW-1185">Reference proteome</keyword>
<dbReference type="Proteomes" id="UP000499080">
    <property type="component" value="Unassembled WGS sequence"/>
</dbReference>
<feature type="non-terminal residue" evidence="1">
    <location>
        <position position="1"/>
    </location>
</feature>
<sequence length="79" mass="9374">LEKILSPELLKMIKDNLPMDGWDFIKFTSHTQAVERIVKLVNEASRYRIGPQNRYGFIRATLESRKQLSQFESKKDYKK</sequence>
<evidence type="ECO:0000313" key="1">
    <source>
        <dbReference type="EMBL" id="GBO42107.1"/>
    </source>
</evidence>